<gene>
    <name evidence="1" type="ORF">FA15DRAFT_659685</name>
</gene>
<accession>A0A5C3KI34</accession>
<proteinExistence type="predicted"/>
<keyword evidence="2" id="KW-1185">Reference proteome</keyword>
<dbReference type="OrthoDB" id="3034450at2759"/>
<evidence type="ECO:0000313" key="1">
    <source>
        <dbReference type="EMBL" id="TFK19682.1"/>
    </source>
</evidence>
<dbReference type="AlphaFoldDB" id="A0A5C3KI34"/>
<name>A0A5C3KI34_COPMA</name>
<sequence length="370" mass="40887">MKGIDKGKVHRVEVEDAENTHTNSNTITEIQKHLPELTELFDPTAGENQPGVRLTDCIAFDEFVPPREPSERKEALEEREQILEAKFTMVNEIPNAYVAATDATVPREVRHQAIAGYMVHSSGRLVTKAKFAAGRVTAPDAELYAIRAAIIRTIQFGDCSMIVIFTDHIAAAKHAVDPSMHSGQGHSLAVCAELSKWFSGGLECSIEFVQVPSKIGWHVHLAAHDYVRDTPAVSGRCLETSLNSVRQAVAKSCVDSWISEFQHTSYRGNHFLQMGDMRDRPLKPSILKGGTWLSFTATESIATTARMARCILGHAPLGKYRARFNIDGEIQCSFTQHGKTDSPRRLGDLMDFLRANPRTFAFEAPSEGIG</sequence>
<dbReference type="Proteomes" id="UP000307440">
    <property type="component" value="Unassembled WGS sequence"/>
</dbReference>
<evidence type="ECO:0000313" key="2">
    <source>
        <dbReference type="Proteomes" id="UP000307440"/>
    </source>
</evidence>
<dbReference type="EMBL" id="ML210329">
    <property type="protein sequence ID" value="TFK19682.1"/>
    <property type="molecule type" value="Genomic_DNA"/>
</dbReference>
<organism evidence="1 2">
    <name type="scientific">Coprinopsis marcescibilis</name>
    <name type="common">Agaric fungus</name>
    <name type="synonym">Psathyrella marcescibilis</name>
    <dbReference type="NCBI Taxonomy" id="230819"/>
    <lineage>
        <taxon>Eukaryota</taxon>
        <taxon>Fungi</taxon>
        <taxon>Dikarya</taxon>
        <taxon>Basidiomycota</taxon>
        <taxon>Agaricomycotina</taxon>
        <taxon>Agaricomycetes</taxon>
        <taxon>Agaricomycetidae</taxon>
        <taxon>Agaricales</taxon>
        <taxon>Agaricineae</taxon>
        <taxon>Psathyrellaceae</taxon>
        <taxon>Coprinopsis</taxon>
    </lineage>
</organism>
<protein>
    <submittedName>
        <fullName evidence="1">Uncharacterized protein</fullName>
    </submittedName>
</protein>
<reference evidence="1 2" key="1">
    <citation type="journal article" date="2019" name="Nat. Ecol. Evol.">
        <title>Megaphylogeny resolves global patterns of mushroom evolution.</title>
        <authorList>
            <person name="Varga T."/>
            <person name="Krizsan K."/>
            <person name="Foldi C."/>
            <person name="Dima B."/>
            <person name="Sanchez-Garcia M."/>
            <person name="Sanchez-Ramirez S."/>
            <person name="Szollosi G.J."/>
            <person name="Szarkandi J.G."/>
            <person name="Papp V."/>
            <person name="Albert L."/>
            <person name="Andreopoulos W."/>
            <person name="Angelini C."/>
            <person name="Antonin V."/>
            <person name="Barry K.W."/>
            <person name="Bougher N.L."/>
            <person name="Buchanan P."/>
            <person name="Buyck B."/>
            <person name="Bense V."/>
            <person name="Catcheside P."/>
            <person name="Chovatia M."/>
            <person name="Cooper J."/>
            <person name="Damon W."/>
            <person name="Desjardin D."/>
            <person name="Finy P."/>
            <person name="Geml J."/>
            <person name="Haridas S."/>
            <person name="Hughes K."/>
            <person name="Justo A."/>
            <person name="Karasinski D."/>
            <person name="Kautmanova I."/>
            <person name="Kiss B."/>
            <person name="Kocsube S."/>
            <person name="Kotiranta H."/>
            <person name="LaButti K.M."/>
            <person name="Lechner B.E."/>
            <person name="Liimatainen K."/>
            <person name="Lipzen A."/>
            <person name="Lukacs Z."/>
            <person name="Mihaltcheva S."/>
            <person name="Morgado L.N."/>
            <person name="Niskanen T."/>
            <person name="Noordeloos M.E."/>
            <person name="Ohm R.A."/>
            <person name="Ortiz-Santana B."/>
            <person name="Ovrebo C."/>
            <person name="Racz N."/>
            <person name="Riley R."/>
            <person name="Savchenko A."/>
            <person name="Shiryaev A."/>
            <person name="Soop K."/>
            <person name="Spirin V."/>
            <person name="Szebenyi C."/>
            <person name="Tomsovsky M."/>
            <person name="Tulloss R.E."/>
            <person name="Uehling J."/>
            <person name="Grigoriev I.V."/>
            <person name="Vagvolgyi C."/>
            <person name="Papp T."/>
            <person name="Martin F.M."/>
            <person name="Miettinen O."/>
            <person name="Hibbett D.S."/>
            <person name="Nagy L.G."/>
        </authorList>
    </citation>
    <scope>NUCLEOTIDE SEQUENCE [LARGE SCALE GENOMIC DNA]</scope>
    <source>
        <strain evidence="1 2">CBS 121175</strain>
    </source>
</reference>